<protein>
    <submittedName>
        <fullName evidence="1">Uncharacterized protein</fullName>
    </submittedName>
</protein>
<proteinExistence type="predicted"/>
<organism evidence="1 2">
    <name type="scientific">Bifidobacterium bifidum ATCC 29521 = JCM 1255 = DSM 20456</name>
    <dbReference type="NCBI Taxonomy" id="500634"/>
    <lineage>
        <taxon>Bacteria</taxon>
        <taxon>Bacillati</taxon>
        <taxon>Actinomycetota</taxon>
        <taxon>Actinomycetes</taxon>
        <taxon>Bifidobacteriales</taxon>
        <taxon>Bifidobacteriaceae</taxon>
        <taxon>Bifidobacterium</taxon>
    </lineage>
</organism>
<reference evidence="2" key="2">
    <citation type="journal article" date="2015" name="J. Biotechnol.">
        <title>Complete genome sequence of Bifidobacterium bifidum JCM 1255(T) isolated from feces of a breast-fed infant.</title>
        <authorList>
            <person name="Morita H."/>
            <person name="Toh H."/>
            <person name="Oshima K."/>
            <person name="Nakano A."/>
            <person name="Shindo C."/>
            <person name="Komiya K."/>
            <person name="Arakawa K."/>
            <person name="Suda W."/>
            <person name="Honda K."/>
            <person name="Hattori M."/>
        </authorList>
    </citation>
    <scope>NUCLEOTIDE SEQUENCE [LARGE SCALE GENOMIC DNA]</scope>
    <source>
        <strain evidence="2">JCM 1255</strain>
    </source>
</reference>
<reference evidence="1 2" key="1">
    <citation type="submission" date="2012-02" db="EMBL/GenBank/DDBJ databases">
        <title>Complete genome sequence of Bifidobacterium bifidum JCM 1255.</title>
        <authorList>
            <person name="Toh H."/>
            <person name="Oshima K."/>
            <person name="Morita H."/>
            <person name="Hattori M."/>
        </authorList>
    </citation>
    <scope>NUCLEOTIDE SEQUENCE [LARGE SCALE GENOMIC DNA]</scope>
    <source>
        <strain evidence="1 2">JCM 1255</strain>
    </source>
</reference>
<sequence>MKTSSPADAEGTRNSAQFIIAANITATDMQHSRIMVRLQRSLRRSANCLRRMAWRSYRT</sequence>
<evidence type="ECO:0000313" key="1">
    <source>
        <dbReference type="EMBL" id="BAQ98271.1"/>
    </source>
</evidence>
<name>A0ABN5UXE3_BIFBI</name>
<gene>
    <name evidence="1" type="ORF">BBBF_1064</name>
</gene>
<evidence type="ECO:0000313" key="2">
    <source>
        <dbReference type="Proteomes" id="UP000035063"/>
    </source>
</evidence>
<dbReference type="Proteomes" id="UP000035063">
    <property type="component" value="Chromosome"/>
</dbReference>
<keyword evidence="2" id="KW-1185">Reference proteome</keyword>
<dbReference type="EMBL" id="AP012323">
    <property type="protein sequence ID" value="BAQ98271.1"/>
    <property type="molecule type" value="Genomic_DNA"/>
</dbReference>
<accession>A0ABN5UXE3</accession>